<keyword evidence="2" id="KW-1185">Reference proteome</keyword>
<dbReference type="EMBL" id="JAGIYY010000008">
    <property type="protein sequence ID" value="MBP0440636.1"/>
    <property type="molecule type" value="Genomic_DNA"/>
</dbReference>
<sequence length="198" mass="22571">MTRRLYAVRLKEDKQIVSLTLVDDLFGEPHLAYQVDEFCTVRDCEYAELETFNIGWPDTAAAWSKWVTGSGEGERTAPSFSELMLRADEDLEWTPFNSGWVYFFVCDGAVKIGFSRDVASRLKTLQTASAKKIEFFGARPGSMADEAALHERFSEYRINGEWFQYSEICGDLLRLRRSGYLSTELPGISRPAVMEAKY</sequence>
<dbReference type="Pfam" id="PF13455">
    <property type="entry name" value="MUG113"/>
    <property type="match status" value="1"/>
</dbReference>
<evidence type="ECO:0000313" key="2">
    <source>
        <dbReference type="Proteomes" id="UP000666240"/>
    </source>
</evidence>
<name>A0A8J7RLL0_9HYPH</name>
<reference evidence="1" key="1">
    <citation type="submission" date="2021-03" db="EMBL/GenBank/DDBJ databases">
        <title>Genome sequencing and assembly of Tianweitania sediminis.</title>
        <authorList>
            <person name="Chhetri G."/>
        </authorList>
    </citation>
    <scope>NUCLEOTIDE SEQUENCE</scope>
    <source>
        <strain evidence="1">Z8</strain>
    </source>
</reference>
<comment type="caution">
    <text evidence="1">The sequence shown here is derived from an EMBL/GenBank/DDBJ whole genome shotgun (WGS) entry which is preliminary data.</text>
</comment>
<protein>
    <submittedName>
        <fullName evidence="1">GIY-YIG nuclease family protein</fullName>
    </submittedName>
</protein>
<dbReference type="AlphaFoldDB" id="A0A8J7RLL0"/>
<organism evidence="1 2">
    <name type="scientific">Tianweitania sediminis</name>
    <dbReference type="NCBI Taxonomy" id="1502156"/>
    <lineage>
        <taxon>Bacteria</taxon>
        <taxon>Pseudomonadati</taxon>
        <taxon>Pseudomonadota</taxon>
        <taxon>Alphaproteobacteria</taxon>
        <taxon>Hyphomicrobiales</taxon>
        <taxon>Phyllobacteriaceae</taxon>
        <taxon>Tianweitania</taxon>
    </lineage>
</organism>
<dbReference type="RefSeq" id="WP_209336656.1">
    <property type="nucleotide sequence ID" value="NZ_JAGIYY010000008.1"/>
</dbReference>
<gene>
    <name evidence="1" type="ORF">J5Y06_18455</name>
</gene>
<dbReference type="Proteomes" id="UP000666240">
    <property type="component" value="Unassembled WGS sequence"/>
</dbReference>
<accession>A0A8J7RLL0</accession>
<evidence type="ECO:0000313" key="1">
    <source>
        <dbReference type="EMBL" id="MBP0440636.1"/>
    </source>
</evidence>
<proteinExistence type="predicted"/>